<reference evidence="2" key="1">
    <citation type="submission" date="2023-06" db="EMBL/GenBank/DDBJ databases">
        <title>Survivors Of The Sea: Transcriptome response of Skeletonema marinoi to long-term dormancy.</title>
        <authorList>
            <person name="Pinder M.I.M."/>
            <person name="Kourtchenko O."/>
            <person name="Robertson E.K."/>
            <person name="Larsson T."/>
            <person name="Maumus F."/>
            <person name="Osuna-Cruz C.M."/>
            <person name="Vancaester E."/>
            <person name="Stenow R."/>
            <person name="Vandepoele K."/>
            <person name="Ploug H."/>
            <person name="Bruchert V."/>
            <person name="Godhe A."/>
            <person name="Topel M."/>
        </authorList>
    </citation>
    <scope>NUCLEOTIDE SEQUENCE</scope>
    <source>
        <strain evidence="2">R05AC</strain>
    </source>
</reference>
<evidence type="ECO:0000256" key="1">
    <source>
        <dbReference type="SAM" id="Coils"/>
    </source>
</evidence>
<keyword evidence="3" id="KW-1185">Reference proteome</keyword>
<proteinExistence type="predicted"/>
<dbReference type="AlphaFoldDB" id="A0AAD8YG71"/>
<organism evidence="2 3">
    <name type="scientific">Skeletonema marinoi</name>
    <dbReference type="NCBI Taxonomy" id="267567"/>
    <lineage>
        <taxon>Eukaryota</taxon>
        <taxon>Sar</taxon>
        <taxon>Stramenopiles</taxon>
        <taxon>Ochrophyta</taxon>
        <taxon>Bacillariophyta</taxon>
        <taxon>Coscinodiscophyceae</taxon>
        <taxon>Thalassiosirophycidae</taxon>
        <taxon>Thalassiosirales</taxon>
        <taxon>Skeletonemataceae</taxon>
        <taxon>Skeletonema</taxon>
        <taxon>Skeletonema marinoi-dohrnii complex</taxon>
    </lineage>
</organism>
<evidence type="ECO:0000313" key="3">
    <source>
        <dbReference type="Proteomes" id="UP001224775"/>
    </source>
</evidence>
<comment type="caution">
    <text evidence="2">The sequence shown here is derived from an EMBL/GenBank/DDBJ whole genome shotgun (WGS) entry which is preliminary data.</text>
</comment>
<evidence type="ECO:0000313" key="2">
    <source>
        <dbReference type="EMBL" id="KAK1744865.1"/>
    </source>
</evidence>
<sequence>MVKNPPRNISTTVSAAIATQTSERVDEAKQLQLIKEKQYQEKMSEFGKLELEAKMVTERMRQIEERMRQIQSTSISNDLREYDEMKGVHRMLRRHCVRRRGK</sequence>
<feature type="coiled-coil region" evidence="1">
    <location>
        <begin position="46"/>
        <end position="73"/>
    </location>
</feature>
<protein>
    <submittedName>
        <fullName evidence="2">Uncharacterized protein</fullName>
    </submittedName>
</protein>
<name>A0AAD8YG71_9STRA</name>
<accession>A0AAD8YG71</accession>
<dbReference type="Proteomes" id="UP001224775">
    <property type="component" value="Unassembled WGS sequence"/>
</dbReference>
<dbReference type="EMBL" id="JATAAI010000006">
    <property type="protein sequence ID" value="KAK1744865.1"/>
    <property type="molecule type" value="Genomic_DNA"/>
</dbReference>
<gene>
    <name evidence="2" type="ORF">QTG54_004156</name>
</gene>
<keyword evidence="1" id="KW-0175">Coiled coil</keyword>